<dbReference type="Proteomes" id="UP000235388">
    <property type="component" value="Unassembled WGS sequence"/>
</dbReference>
<feature type="compositionally biased region" description="Polar residues" evidence="1">
    <location>
        <begin position="265"/>
        <end position="285"/>
    </location>
</feature>
<evidence type="ECO:0000313" key="3">
    <source>
        <dbReference type="EMBL" id="PLW13188.1"/>
    </source>
</evidence>
<proteinExistence type="predicted"/>
<reference evidence="4 5" key="1">
    <citation type="submission" date="2017-11" db="EMBL/GenBank/DDBJ databases">
        <title>De novo assembly and phasing of dikaryotic genomes from two isolates of Puccinia coronata f. sp. avenae, the causal agent of oat crown rust.</title>
        <authorList>
            <person name="Miller M.E."/>
            <person name="Zhang Y."/>
            <person name="Omidvar V."/>
            <person name="Sperschneider J."/>
            <person name="Schwessinger B."/>
            <person name="Raley C."/>
            <person name="Palmer J.M."/>
            <person name="Garnica D."/>
            <person name="Upadhyaya N."/>
            <person name="Rathjen J."/>
            <person name="Taylor J.M."/>
            <person name="Park R.F."/>
            <person name="Dodds P.N."/>
            <person name="Hirsch C.D."/>
            <person name="Kianian S.F."/>
            <person name="Figueroa M."/>
        </authorList>
    </citation>
    <scope>NUCLEOTIDE SEQUENCE [LARGE SCALE GENOMIC DNA]</scope>
    <source>
        <strain evidence="2">12NC29</strain>
        <strain evidence="3">12SD80</strain>
    </source>
</reference>
<evidence type="ECO:0000313" key="5">
    <source>
        <dbReference type="Proteomes" id="UP000235392"/>
    </source>
</evidence>
<keyword evidence="4" id="KW-1185">Reference proteome</keyword>
<gene>
    <name evidence="2" type="ORF">PCANC_21346</name>
    <name evidence="3" type="ORF">PCASD_19010</name>
</gene>
<name>A0A2N5SIW1_9BASI</name>
<dbReference type="EMBL" id="PGCI01000860">
    <property type="protein sequence ID" value="PLW13188.1"/>
    <property type="molecule type" value="Genomic_DNA"/>
</dbReference>
<sequence length="620" mass="70197">MAEGHHPAISATEPFKPCRIRFRLEYHLYARLYTRGSQREVLAEIVSPDNIPLGEHIEMQLLRFPFKAFQELVFNHLRTIDKRKQLLEQIAWHAEKEGVLHWEYSIREPADGGNPVKGVIYPHSGYFEDFLLRVGHASDRANIEVKIWMTQATAAFFPEELLDMLGSGYRAYIMDPVTKRYLSPTPRGNQRCPDGTIMTPLPQRHYDPWPHPRPQLSHASGRSAEPSVGPIRVQTSRVSHPAPYTYGPRWEPPGGHHLPAEDDAQASSPAPTGPMSSVVPNQPSRSAAPREEILACIRENIREHLKNGSDDRNHQEYLVRLAEPLFQLPEPERWPAQVFMTLTAIKEIAAVLRTQLAAPTQSADTTQASKPSLSPSASMKNFVRTHIRQILLSSDLDCYGRRGSCKNHATRTPFTLIKALVAKQDALFLSQLPHDYRDNLEWNSQFDTLITEQLKADKHKLASFVQSNLPSGALLTPVTKLSELVADTYSGMLPRFKNVPSPQINQEVPKADKARLAYLRLMININRHQRNVAGDAKTPTFWHQINDDLQARVGKGEMYKLAFAQLILRKDRTLWNGNNTINDVNPPDFALPTEDEIAAEVNRIFNGEPTTEDEEEPEIH</sequence>
<dbReference type="EMBL" id="PGCJ01001033">
    <property type="protein sequence ID" value="PLW11094.1"/>
    <property type="molecule type" value="Genomic_DNA"/>
</dbReference>
<evidence type="ECO:0000313" key="2">
    <source>
        <dbReference type="EMBL" id="PLW11094.1"/>
    </source>
</evidence>
<organism evidence="3 5">
    <name type="scientific">Puccinia coronata f. sp. avenae</name>
    <dbReference type="NCBI Taxonomy" id="200324"/>
    <lineage>
        <taxon>Eukaryota</taxon>
        <taxon>Fungi</taxon>
        <taxon>Dikarya</taxon>
        <taxon>Basidiomycota</taxon>
        <taxon>Pucciniomycotina</taxon>
        <taxon>Pucciniomycetes</taxon>
        <taxon>Pucciniales</taxon>
        <taxon>Pucciniaceae</taxon>
        <taxon>Puccinia</taxon>
    </lineage>
</organism>
<evidence type="ECO:0000256" key="1">
    <source>
        <dbReference type="SAM" id="MobiDB-lite"/>
    </source>
</evidence>
<dbReference type="Proteomes" id="UP000235392">
    <property type="component" value="Unassembled WGS sequence"/>
</dbReference>
<comment type="caution">
    <text evidence="3">The sequence shown here is derived from an EMBL/GenBank/DDBJ whole genome shotgun (WGS) entry which is preliminary data.</text>
</comment>
<dbReference type="AlphaFoldDB" id="A0A2N5SIW1"/>
<dbReference type="OrthoDB" id="2500287at2759"/>
<accession>A0A2N5SIW1</accession>
<evidence type="ECO:0000313" key="4">
    <source>
        <dbReference type="Proteomes" id="UP000235388"/>
    </source>
</evidence>
<protein>
    <submittedName>
        <fullName evidence="3">Uncharacterized protein</fullName>
    </submittedName>
</protein>
<feature type="region of interest" description="Disordered" evidence="1">
    <location>
        <begin position="183"/>
        <end position="289"/>
    </location>
</feature>